<dbReference type="PANTHER" id="PTHR30469:SF15">
    <property type="entry name" value="HLYD FAMILY OF SECRETION PROTEINS"/>
    <property type="match status" value="1"/>
</dbReference>
<dbReference type="Proteomes" id="UP000199032">
    <property type="component" value="Unassembled WGS sequence"/>
</dbReference>
<keyword evidence="3" id="KW-1185">Reference proteome</keyword>
<dbReference type="OrthoDB" id="9778796at2"/>
<reference evidence="2 3" key="1">
    <citation type="submission" date="2015-10" db="EMBL/GenBank/DDBJ databases">
        <authorList>
            <person name="Gilbert D.G."/>
        </authorList>
    </citation>
    <scope>NUCLEOTIDE SEQUENCE [LARGE SCALE GENOMIC DNA]</scope>
    <source>
        <strain evidence="2">COMA1</strain>
    </source>
</reference>
<dbReference type="AlphaFoldDB" id="A0A0S4LGH1"/>
<accession>A0A0S4LGH1</accession>
<sequence length="260" mass="28058">MRHRQHTSVVAAVLLTAMTMGVPSTGWSKGDRSAQGTKQDVGVARGIVKAVSRAVLYAQIQGRVNQVPYKEGQRFAKGATLVQLECDKYQAELAAAAAEYEGKSKTFLNNKELAKLNAVSTLDLEVSEADAKKADATRRIAEINVRGCHLDAPFSGRIVDVMVHEHENVFPNDKLLSVLDDRSLEIELVLPSTALAWLKRQARFTFIVDETGLGYAAKVKEIGAAVDAASQTVKVTGVFDTLPKDVLSGMSGSAQFMGQP</sequence>
<protein>
    <submittedName>
        <fullName evidence="2">Uncharacterized protein</fullName>
    </submittedName>
</protein>
<evidence type="ECO:0000256" key="1">
    <source>
        <dbReference type="ARBA" id="ARBA00009477"/>
    </source>
</evidence>
<dbReference type="Gene3D" id="2.40.50.100">
    <property type="match status" value="1"/>
</dbReference>
<dbReference type="Gene3D" id="2.40.30.170">
    <property type="match status" value="1"/>
</dbReference>
<dbReference type="RefSeq" id="WP_090748575.1">
    <property type="nucleotide sequence ID" value="NZ_CZQA01000008.1"/>
</dbReference>
<dbReference type="STRING" id="1742972.COMA1_20582"/>
<dbReference type="PANTHER" id="PTHR30469">
    <property type="entry name" value="MULTIDRUG RESISTANCE PROTEIN MDTA"/>
    <property type="match status" value="1"/>
</dbReference>
<name>A0A0S4LGH1_9BACT</name>
<dbReference type="SUPFAM" id="SSF111369">
    <property type="entry name" value="HlyD-like secretion proteins"/>
    <property type="match status" value="1"/>
</dbReference>
<evidence type="ECO:0000313" key="3">
    <source>
        <dbReference type="Proteomes" id="UP000199032"/>
    </source>
</evidence>
<organism evidence="2 3">
    <name type="scientific">Candidatus Nitrospira nitrosa</name>
    <dbReference type="NCBI Taxonomy" id="1742972"/>
    <lineage>
        <taxon>Bacteria</taxon>
        <taxon>Pseudomonadati</taxon>
        <taxon>Nitrospirota</taxon>
        <taxon>Nitrospiria</taxon>
        <taxon>Nitrospirales</taxon>
        <taxon>Nitrospiraceae</taxon>
        <taxon>Nitrospira</taxon>
    </lineage>
</organism>
<dbReference type="Gene3D" id="1.10.287.470">
    <property type="entry name" value="Helix hairpin bin"/>
    <property type="match status" value="1"/>
</dbReference>
<dbReference type="NCBIfam" id="TIGR01730">
    <property type="entry name" value="RND_mfp"/>
    <property type="match status" value="1"/>
</dbReference>
<gene>
    <name evidence="2" type="ORF">COMA1_20582</name>
</gene>
<dbReference type="GO" id="GO:1990281">
    <property type="term" value="C:efflux pump complex"/>
    <property type="evidence" value="ECO:0007669"/>
    <property type="project" value="TreeGrafter"/>
</dbReference>
<dbReference type="InterPro" id="IPR006143">
    <property type="entry name" value="RND_pump_MFP"/>
</dbReference>
<evidence type="ECO:0000313" key="2">
    <source>
        <dbReference type="EMBL" id="CUS35993.1"/>
    </source>
</evidence>
<proteinExistence type="inferred from homology"/>
<comment type="similarity">
    <text evidence="1">Belongs to the membrane fusion protein (MFP) (TC 8.A.1) family.</text>
</comment>
<dbReference type="EMBL" id="CZQA01000008">
    <property type="protein sequence ID" value="CUS35993.1"/>
    <property type="molecule type" value="Genomic_DNA"/>
</dbReference>
<dbReference type="GO" id="GO:0015562">
    <property type="term" value="F:efflux transmembrane transporter activity"/>
    <property type="evidence" value="ECO:0007669"/>
    <property type="project" value="TreeGrafter"/>
</dbReference>